<evidence type="ECO:0000313" key="1">
    <source>
        <dbReference type="EMBL" id="CAH1389123.1"/>
    </source>
</evidence>
<accession>A0A9P0E3G5</accession>
<protein>
    <submittedName>
        <fullName evidence="1">Uncharacterized protein</fullName>
    </submittedName>
</protein>
<reference evidence="1" key="1">
    <citation type="submission" date="2022-01" db="EMBL/GenBank/DDBJ databases">
        <authorList>
            <person name="King R."/>
        </authorList>
    </citation>
    <scope>NUCLEOTIDE SEQUENCE</scope>
</reference>
<dbReference type="EMBL" id="OV725077">
    <property type="protein sequence ID" value="CAH1389123.1"/>
    <property type="molecule type" value="Genomic_DNA"/>
</dbReference>
<dbReference type="Proteomes" id="UP001152798">
    <property type="component" value="Chromosome 1"/>
</dbReference>
<keyword evidence="2" id="KW-1185">Reference proteome</keyword>
<evidence type="ECO:0000313" key="2">
    <source>
        <dbReference type="Proteomes" id="UP001152798"/>
    </source>
</evidence>
<name>A0A9P0E3G5_NEZVI</name>
<gene>
    <name evidence="1" type="ORF">NEZAVI_LOCUS581</name>
</gene>
<organism evidence="1 2">
    <name type="scientific">Nezara viridula</name>
    <name type="common">Southern green stink bug</name>
    <name type="synonym">Cimex viridulus</name>
    <dbReference type="NCBI Taxonomy" id="85310"/>
    <lineage>
        <taxon>Eukaryota</taxon>
        <taxon>Metazoa</taxon>
        <taxon>Ecdysozoa</taxon>
        <taxon>Arthropoda</taxon>
        <taxon>Hexapoda</taxon>
        <taxon>Insecta</taxon>
        <taxon>Pterygota</taxon>
        <taxon>Neoptera</taxon>
        <taxon>Paraneoptera</taxon>
        <taxon>Hemiptera</taxon>
        <taxon>Heteroptera</taxon>
        <taxon>Panheteroptera</taxon>
        <taxon>Pentatomomorpha</taxon>
        <taxon>Pentatomoidea</taxon>
        <taxon>Pentatomidae</taxon>
        <taxon>Pentatominae</taxon>
        <taxon>Nezara</taxon>
    </lineage>
</organism>
<proteinExistence type="predicted"/>
<sequence length="48" mass="5552">MINVSNVLMSIGEFLLMSSCIPIWKRSIIYKLGEKNDRKVEEFICSSK</sequence>
<dbReference type="AlphaFoldDB" id="A0A9P0E3G5"/>